<evidence type="ECO:0000313" key="10">
    <source>
        <dbReference type="EMBL" id="GAA5110094.1"/>
    </source>
</evidence>
<dbReference type="RefSeq" id="WP_345490330.1">
    <property type="nucleotide sequence ID" value="NZ_BAABHY010000001.1"/>
</dbReference>
<organism evidence="10 11">
    <name type="scientific">Orbus sasakiae</name>
    <dbReference type="NCBI Taxonomy" id="1078475"/>
    <lineage>
        <taxon>Bacteria</taxon>
        <taxon>Pseudomonadati</taxon>
        <taxon>Pseudomonadota</taxon>
        <taxon>Gammaproteobacteria</taxon>
        <taxon>Orbales</taxon>
        <taxon>Orbaceae</taxon>
        <taxon>Orbus</taxon>
    </lineage>
</organism>
<dbReference type="PROSITE" id="PS51106">
    <property type="entry name" value="PTS_EIIC_TYPE_4"/>
    <property type="match status" value="1"/>
</dbReference>
<keyword evidence="11" id="KW-1185">Reference proteome</keyword>
<keyword evidence="4" id="KW-0762">Sugar transport</keyword>
<keyword evidence="6 9" id="KW-0812">Transmembrane</keyword>
<keyword evidence="7 9" id="KW-1133">Transmembrane helix</keyword>
<feature type="transmembrane region" description="Helical" evidence="9">
    <location>
        <begin position="141"/>
        <end position="162"/>
    </location>
</feature>
<feature type="transmembrane region" description="Helical" evidence="9">
    <location>
        <begin position="6"/>
        <end position="24"/>
    </location>
</feature>
<name>A0ABP9N5C3_9GAMM</name>
<dbReference type="PANTHER" id="PTHR32502">
    <property type="entry name" value="N-ACETYLGALACTOSAMINE PERMEASE II COMPONENT-RELATED"/>
    <property type="match status" value="1"/>
</dbReference>
<dbReference type="EMBL" id="BAABHY010000001">
    <property type="protein sequence ID" value="GAA5110094.1"/>
    <property type="molecule type" value="Genomic_DNA"/>
</dbReference>
<dbReference type="NCBIfam" id="NF011647">
    <property type="entry name" value="PRK15065.1"/>
    <property type="match status" value="1"/>
</dbReference>
<comment type="subcellular location">
    <subcellularLocation>
        <location evidence="1">Cell membrane</location>
        <topology evidence="1">Multi-pass membrane protein</topology>
    </subcellularLocation>
</comment>
<sequence>MEISILQIILIFLYACIAGMGSVLDEFQTHRPLIACSVIGLILGDVEKGVVLGGVLEFIALGWMNIGAAQSPDSALASIISAILVIVGKQEIATGIAIALPVAAAGQILTVFARTITVFFQHAADKAALTANFRRLDMLHVSALMVQALRVAIPSLIIAIYVDAATLNTMLNYIPDVVTKGLQIAGGFIVVVGYAMVLNMMWVKYLVPFFFAGFIVGGYLNFSLLAFGAIGAIIAVLYIQLNPNYRKQNHNDSQASATQNDVAFDELDD</sequence>
<proteinExistence type="predicted"/>
<protein>
    <submittedName>
        <fullName evidence="10">PTS mannose/fructose/sorbose transporter subunit IIC</fullName>
    </submittedName>
</protein>
<evidence type="ECO:0000256" key="1">
    <source>
        <dbReference type="ARBA" id="ARBA00004651"/>
    </source>
</evidence>
<keyword evidence="8 9" id="KW-0472">Membrane</keyword>
<gene>
    <name evidence="10" type="ORF">GCM10023211_14130</name>
</gene>
<dbReference type="InterPro" id="IPR050303">
    <property type="entry name" value="GatZ_KbaZ_carbometab"/>
</dbReference>
<evidence type="ECO:0000256" key="2">
    <source>
        <dbReference type="ARBA" id="ARBA00022448"/>
    </source>
</evidence>
<evidence type="ECO:0000256" key="7">
    <source>
        <dbReference type="ARBA" id="ARBA00022989"/>
    </source>
</evidence>
<evidence type="ECO:0000256" key="3">
    <source>
        <dbReference type="ARBA" id="ARBA00022475"/>
    </source>
</evidence>
<keyword evidence="2" id="KW-0813">Transport</keyword>
<comment type="caution">
    <text evidence="10">The sequence shown here is derived from an EMBL/GenBank/DDBJ whole genome shotgun (WGS) entry which is preliminary data.</text>
</comment>
<evidence type="ECO:0000256" key="5">
    <source>
        <dbReference type="ARBA" id="ARBA00022683"/>
    </source>
</evidence>
<accession>A0ABP9N5C3</accession>
<evidence type="ECO:0000313" key="11">
    <source>
        <dbReference type="Proteomes" id="UP001500171"/>
    </source>
</evidence>
<dbReference type="Proteomes" id="UP001500171">
    <property type="component" value="Unassembled WGS sequence"/>
</dbReference>
<evidence type="ECO:0000256" key="9">
    <source>
        <dbReference type="SAM" id="Phobius"/>
    </source>
</evidence>
<evidence type="ECO:0000256" key="6">
    <source>
        <dbReference type="ARBA" id="ARBA00022692"/>
    </source>
</evidence>
<feature type="transmembrane region" description="Helical" evidence="9">
    <location>
        <begin position="182"/>
        <end position="202"/>
    </location>
</feature>
<keyword evidence="5" id="KW-0598">Phosphotransferase system</keyword>
<dbReference type="InterPro" id="IPR004700">
    <property type="entry name" value="PTS_IIC_man"/>
</dbReference>
<keyword evidence="3" id="KW-1003">Cell membrane</keyword>
<dbReference type="Pfam" id="PF03609">
    <property type="entry name" value="EII-Sor"/>
    <property type="match status" value="1"/>
</dbReference>
<dbReference type="NCBIfam" id="TIGR00822">
    <property type="entry name" value="EII-Sor"/>
    <property type="match status" value="1"/>
</dbReference>
<dbReference type="PANTHER" id="PTHR32502:SF4">
    <property type="entry name" value="PTS SYSTEM MANNOSE-SPECIFIC EIIC COMPONENT"/>
    <property type="match status" value="1"/>
</dbReference>
<evidence type="ECO:0000256" key="4">
    <source>
        <dbReference type="ARBA" id="ARBA00022597"/>
    </source>
</evidence>
<feature type="transmembrane region" description="Helical" evidence="9">
    <location>
        <begin position="209"/>
        <end position="239"/>
    </location>
</feature>
<reference evidence="11" key="1">
    <citation type="journal article" date="2019" name="Int. J. Syst. Evol. Microbiol.">
        <title>The Global Catalogue of Microorganisms (GCM) 10K type strain sequencing project: providing services to taxonomists for standard genome sequencing and annotation.</title>
        <authorList>
            <consortium name="The Broad Institute Genomics Platform"/>
            <consortium name="The Broad Institute Genome Sequencing Center for Infectious Disease"/>
            <person name="Wu L."/>
            <person name="Ma J."/>
        </authorList>
    </citation>
    <scope>NUCLEOTIDE SEQUENCE [LARGE SCALE GENOMIC DNA]</scope>
    <source>
        <strain evidence="11">JCM 18050</strain>
    </source>
</reference>
<evidence type="ECO:0000256" key="8">
    <source>
        <dbReference type="ARBA" id="ARBA00023136"/>
    </source>
</evidence>